<organism evidence="2 3">
    <name type="scientific">Corynebacterium durum F0235</name>
    <dbReference type="NCBI Taxonomy" id="1035195"/>
    <lineage>
        <taxon>Bacteria</taxon>
        <taxon>Bacillati</taxon>
        <taxon>Actinomycetota</taxon>
        <taxon>Actinomycetes</taxon>
        <taxon>Mycobacteriales</taxon>
        <taxon>Corynebacteriaceae</taxon>
        <taxon>Corynebacterium</taxon>
    </lineage>
</organism>
<feature type="domain" description="Beta-lactamase-related" evidence="1">
    <location>
        <begin position="33"/>
        <end position="248"/>
    </location>
</feature>
<dbReference type="PANTHER" id="PTHR43283">
    <property type="entry name" value="BETA-LACTAMASE-RELATED"/>
    <property type="match status" value="1"/>
</dbReference>
<sequence length="273" mass="29368">MNELDALQQWPAHNVAAGVMNGANTSTTGDIHRVFELASVTKPIVAYGVLVAVEEGVFDLDTPLGPAGSTVRHLLAHASGVGFASREPERAPGERRIYSSAGFEILADAIGEESGIDFPDYLREAVFDPLGMRDTNLYGSAGHGATSTVHDLLLFVAEVLQPTLLDAQTVADAASVQFPELSGIVPGYGMFKPCPWGLGFEVKGSKGASREHWTGTLLPPDTIGHFGQSGTFLWIHRPSMRAMAVLTDYAFGTWAKPLWSETNDAIWRRMNEG</sequence>
<dbReference type="InterPro" id="IPR050789">
    <property type="entry name" value="Diverse_Enzym_Activities"/>
</dbReference>
<dbReference type="EMBL" id="AMEM01000023">
    <property type="protein sequence ID" value="EKX89539.1"/>
    <property type="molecule type" value="Genomic_DNA"/>
</dbReference>
<dbReference type="Pfam" id="PF00144">
    <property type="entry name" value="Beta-lactamase"/>
    <property type="match status" value="1"/>
</dbReference>
<dbReference type="eggNOG" id="COG1680">
    <property type="taxonomic scope" value="Bacteria"/>
</dbReference>
<gene>
    <name evidence="2" type="ORF">HMPREF9997_01783</name>
</gene>
<evidence type="ECO:0000313" key="3">
    <source>
        <dbReference type="Proteomes" id="UP000010445"/>
    </source>
</evidence>
<dbReference type="HOGENOM" id="CLU_089324_0_0_11"/>
<evidence type="ECO:0000259" key="1">
    <source>
        <dbReference type="Pfam" id="PF00144"/>
    </source>
</evidence>
<reference evidence="2 3" key="1">
    <citation type="submission" date="2012-05" db="EMBL/GenBank/DDBJ databases">
        <authorList>
            <person name="Weinstock G."/>
            <person name="Sodergren E."/>
            <person name="Lobos E.A."/>
            <person name="Fulton L."/>
            <person name="Fulton R."/>
            <person name="Courtney L."/>
            <person name="Fronick C."/>
            <person name="O'Laughlin M."/>
            <person name="Godfrey J."/>
            <person name="Wilson R.M."/>
            <person name="Miner T."/>
            <person name="Farmer C."/>
            <person name="Delehaunty K."/>
            <person name="Cordes M."/>
            <person name="Minx P."/>
            <person name="Tomlinson C."/>
            <person name="Chen J."/>
            <person name="Wollam A."/>
            <person name="Pepin K.H."/>
            <person name="Bhonagiri V."/>
            <person name="Zhang X."/>
            <person name="Suruliraj S."/>
            <person name="Warren W."/>
            <person name="Mitreva M."/>
            <person name="Mardis E.R."/>
            <person name="Wilson R.K."/>
        </authorList>
    </citation>
    <scope>NUCLEOTIDE SEQUENCE [LARGE SCALE GENOMIC DNA]</scope>
    <source>
        <strain evidence="2 3">F0235</strain>
    </source>
</reference>
<accession>L1MEZ4</accession>
<dbReference type="PATRIC" id="fig|1035195.3.peg.1614"/>
<dbReference type="OrthoDB" id="3336932at2"/>
<dbReference type="AlphaFoldDB" id="L1MEZ4"/>
<dbReference type="InterPro" id="IPR012338">
    <property type="entry name" value="Beta-lactam/transpept-like"/>
</dbReference>
<proteinExistence type="predicted"/>
<dbReference type="InterPro" id="IPR001466">
    <property type="entry name" value="Beta-lactam-related"/>
</dbReference>
<dbReference type="SUPFAM" id="SSF56601">
    <property type="entry name" value="beta-lactamase/transpeptidase-like"/>
    <property type="match status" value="1"/>
</dbReference>
<dbReference type="Gene3D" id="3.40.710.10">
    <property type="entry name" value="DD-peptidase/beta-lactamase superfamily"/>
    <property type="match status" value="1"/>
</dbReference>
<dbReference type="PANTHER" id="PTHR43283:SF15">
    <property type="entry name" value="CONSERVED PROTEIN"/>
    <property type="match status" value="1"/>
</dbReference>
<comment type="caution">
    <text evidence="2">The sequence shown here is derived from an EMBL/GenBank/DDBJ whole genome shotgun (WGS) entry which is preliminary data.</text>
</comment>
<evidence type="ECO:0000313" key="2">
    <source>
        <dbReference type="EMBL" id="EKX89539.1"/>
    </source>
</evidence>
<dbReference type="STRING" id="1035195.HMPREF9997_01783"/>
<keyword evidence="3" id="KW-1185">Reference proteome</keyword>
<name>L1MEZ4_9CORY</name>
<protein>
    <submittedName>
        <fullName evidence="2">Beta-lactamase</fullName>
    </submittedName>
</protein>
<dbReference type="RefSeq" id="WP_006064010.1">
    <property type="nucleotide sequence ID" value="NZ_KB290831.1"/>
</dbReference>
<dbReference type="Proteomes" id="UP000010445">
    <property type="component" value="Unassembled WGS sequence"/>
</dbReference>